<feature type="region of interest" description="Disordered" evidence="2">
    <location>
        <begin position="71"/>
        <end position="108"/>
    </location>
</feature>
<dbReference type="GO" id="GO:0005085">
    <property type="term" value="F:guanyl-nucleotide exchange factor activity"/>
    <property type="evidence" value="ECO:0007669"/>
    <property type="project" value="UniProtKB-KW"/>
</dbReference>
<sequence>MSKPGPSHLGSLHKDPYIDALSLNTPADGGGDSDSLGHVVCANLLSSDANQVTDPSYVDALSSRSIYYDASDVPENQDSDLTLRRVSQSQTSADEHARQDSAKRDNTSSPVYYLLESSNEENSAKIQDQSFPAVPVGGLARRNTPKPKRLSRVAFDNSQSEENVKPSGTSTEEAPSIHSDIKGNYVYDVPKSTSKYVGRKIHFKKTLKFVIPASVTDAVAAEPSSVESSGTYQELGQIQSASGKQNIYELAKPMGTKSPENLLESSLRSSGHFVSCKQGTPRNSGDMPQMPSPEEIEHEYTRLKYSRSRKKRVSAEHKGYNSLHNVSEEQKGGSLTEEPIYDHAWEWNSNRDRNSVTSDGGWSEGSWGSSEFEEYSDQEGYEAETEQPAPNKPLPQIPQSAETNDSLQEYKKPILELINHPKSHIRIVFKEAEEILTHHKMFQIELSETVKKWDEEERIGHIFTASFSKSMLVDAYSNYVNNFAAGMDEIRTLQQNRSYFEEFLKSKERASHDRLSIFGLMVKPIQRFPQFIMLIQDLIKCTPQSHHDRQALQLALTELENVTHRLNERKRLSEQYFQAQQTIMMLPRTMPVLSNRSSEKPRRLIRFDTFDQICGEMDNMKSSQRRVLLMNDFVICVKVGLRNQDGFMMERYRLKWASKLADLELKDSAVMPDMGGVFKMDLGRLQSLTKHFEKPDEDPFHLCADMRDMLHDLAVYGQIINLMQSRKRNYHGYGFSEDLVEEVIIDLQRQIHIKDEQLHLVNSCSVILVDNSKSDKPHYILQSSTPALKNEWCIDFIMAKLALEKQNMPGWDQAPLSGDEDLEPVPALFMKCVPVDVPRNFTKMKCATTVFMPSAAQVVGLGMQHLWVCSSNMSSGHVAVVSIHNSRPALTEAFKACECELVCCEVIPGCGGETQPRRFVFSEDTVWMANKQNEIIIFPVSSSGGNTASREPLAVLRVPGLVTTLKFVDERLFCGLVDGAMLIYSRNDVGEWRVQSPRTLSFGRATPVRCLNVVDESLWVACGSEVHVVDIDSLNLTGRHKLGGDSDSTILQMVRCGVGVWVAYQNSPTVRLFHIENMENLQEMSIANTVRRVLEEKSAVVPSLDSMVSCLAASTGLLWIGTDTGVILALPLPRLRDGVPRYHGRPSVAYHAHRGPVRFIIPVYYSGSILQLHKNSSLRQSLFNRPSQRNLKRERIENEGLTSDVKLLSSGTDMETSLQRAESQAKEMKNQEPKSPEGMVPASANLKQSKESRPSLATSSQVQQLQGSKYVGNAAKNGTMPSAGSSHHRGWKKTRNLSFRSELAKRIKTKTLKKNQAQSLYDLRSIDPLEVDVLYKNLLEGDSNGEEEEDGYDRMSSQSEMSQSVVYEESNDSRENNSESSGYVAGSGNDMPETDNSRLELHSNSGETAGALLPLSGKASTESTSNKSKNQSVVPPIHLTIPKDQGFASSPPQSSPSSPRLSSIRAHTMRKTSTSNAVMIVSGGDGYVDIMRTQCSSKSEDACLLVWLYKF</sequence>
<feature type="compositionally biased region" description="Polar residues" evidence="2">
    <location>
        <begin position="1418"/>
        <end position="1433"/>
    </location>
</feature>
<feature type="region of interest" description="Disordered" evidence="2">
    <location>
        <begin position="135"/>
        <end position="176"/>
    </location>
</feature>
<dbReference type="CDD" id="cd00160">
    <property type="entry name" value="RhoGEF"/>
    <property type="match status" value="1"/>
</dbReference>
<dbReference type="GO" id="GO:0030036">
    <property type="term" value="P:actin cytoskeleton organization"/>
    <property type="evidence" value="ECO:0007669"/>
    <property type="project" value="TreeGrafter"/>
</dbReference>
<dbReference type="InterPro" id="IPR035899">
    <property type="entry name" value="DBL_dom_sf"/>
</dbReference>
<proteinExistence type="predicted"/>
<feature type="region of interest" description="Disordered" evidence="2">
    <location>
        <begin position="272"/>
        <end position="335"/>
    </location>
</feature>
<feature type="compositionally biased region" description="Polar residues" evidence="2">
    <location>
        <begin position="1255"/>
        <end position="1267"/>
    </location>
</feature>
<feature type="compositionally biased region" description="Low complexity" evidence="2">
    <location>
        <begin position="1355"/>
        <end position="1368"/>
    </location>
</feature>
<keyword evidence="5" id="KW-1185">Reference proteome</keyword>
<feature type="region of interest" description="Disordered" evidence="2">
    <location>
        <begin position="1202"/>
        <end position="1297"/>
    </location>
</feature>
<dbReference type="OrthoDB" id="28697at2759"/>
<feature type="region of interest" description="Disordered" evidence="2">
    <location>
        <begin position="350"/>
        <end position="400"/>
    </location>
</feature>
<feature type="compositionally biased region" description="Low complexity" evidence="2">
    <location>
        <begin position="1449"/>
        <end position="1463"/>
    </location>
</feature>
<feature type="compositionally biased region" description="Basic residues" evidence="2">
    <location>
        <begin position="1286"/>
        <end position="1295"/>
    </location>
</feature>
<feature type="region of interest" description="Disordered" evidence="2">
    <location>
        <begin position="1340"/>
        <end position="1463"/>
    </location>
</feature>
<dbReference type="Pfam" id="PF19056">
    <property type="entry name" value="WD40_2"/>
    <property type="match status" value="1"/>
</dbReference>
<feature type="compositionally biased region" description="Polar residues" evidence="2">
    <location>
        <begin position="1209"/>
        <end position="1222"/>
    </location>
</feature>
<dbReference type="InterPro" id="IPR011047">
    <property type="entry name" value="Quinoprotein_ADH-like_sf"/>
</dbReference>
<dbReference type="GO" id="GO:0005737">
    <property type="term" value="C:cytoplasm"/>
    <property type="evidence" value="ECO:0007669"/>
    <property type="project" value="UniProtKB-ARBA"/>
</dbReference>
<feature type="compositionally biased region" description="Low complexity" evidence="2">
    <location>
        <begin position="360"/>
        <end position="370"/>
    </location>
</feature>
<feature type="compositionally biased region" description="Acidic residues" evidence="2">
    <location>
        <begin position="371"/>
        <end position="385"/>
    </location>
</feature>
<comment type="caution">
    <text evidence="4">The sequence shown here is derived from an EMBL/GenBank/DDBJ whole genome shotgun (WGS) entry which is preliminary data.</text>
</comment>
<feature type="compositionally biased region" description="Polar residues" evidence="2">
    <location>
        <begin position="156"/>
        <end position="173"/>
    </location>
</feature>
<dbReference type="InterPro" id="IPR000219">
    <property type="entry name" value="DH_dom"/>
</dbReference>
<evidence type="ECO:0000256" key="1">
    <source>
        <dbReference type="ARBA" id="ARBA00022658"/>
    </source>
</evidence>
<organism evidence="4 5">
    <name type="scientific">Pomacea canaliculata</name>
    <name type="common">Golden apple snail</name>
    <dbReference type="NCBI Taxonomy" id="400727"/>
    <lineage>
        <taxon>Eukaryota</taxon>
        <taxon>Metazoa</taxon>
        <taxon>Spiralia</taxon>
        <taxon>Lophotrochozoa</taxon>
        <taxon>Mollusca</taxon>
        <taxon>Gastropoda</taxon>
        <taxon>Caenogastropoda</taxon>
        <taxon>Architaenioglossa</taxon>
        <taxon>Ampullarioidea</taxon>
        <taxon>Ampullariidae</taxon>
        <taxon>Pomacea</taxon>
    </lineage>
</organism>
<dbReference type="PANTHER" id="PTHR12877">
    <property type="entry name" value="RHO GUANINE NUCLEOTIDE EXCHANGE FACTOR"/>
    <property type="match status" value="1"/>
</dbReference>
<feature type="compositionally biased region" description="Basic and acidic residues" evidence="2">
    <location>
        <begin position="1223"/>
        <end position="1235"/>
    </location>
</feature>
<dbReference type="PROSITE" id="PS50010">
    <property type="entry name" value="DH_2"/>
    <property type="match status" value="1"/>
</dbReference>
<dbReference type="FunFam" id="1.20.900.10:FF:000003">
    <property type="entry name" value="Rho guanine nucleotide exchange factor 10 like"/>
    <property type="match status" value="1"/>
</dbReference>
<evidence type="ECO:0000256" key="2">
    <source>
        <dbReference type="SAM" id="MobiDB-lite"/>
    </source>
</evidence>
<dbReference type="Pfam" id="PF19057">
    <property type="entry name" value="PH_19"/>
    <property type="match status" value="1"/>
</dbReference>
<feature type="compositionally biased region" description="Polar residues" evidence="2">
    <location>
        <begin position="74"/>
        <end position="92"/>
    </location>
</feature>
<gene>
    <name evidence="4" type="ORF">C0Q70_03911</name>
</gene>
<dbReference type="SUPFAM" id="SSF48065">
    <property type="entry name" value="DBL homology domain (DH-domain)"/>
    <property type="match status" value="1"/>
</dbReference>
<feature type="domain" description="DH" evidence="3">
    <location>
        <begin position="407"/>
        <end position="569"/>
    </location>
</feature>
<dbReference type="SUPFAM" id="SSF50998">
    <property type="entry name" value="Quinoprotein alcohol dehydrogenase-like"/>
    <property type="match status" value="1"/>
</dbReference>
<keyword evidence="1" id="KW-0344">Guanine-nucleotide releasing factor</keyword>
<feature type="compositionally biased region" description="Basic and acidic residues" evidence="2">
    <location>
        <begin position="93"/>
        <end position="106"/>
    </location>
</feature>
<dbReference type="SMART" id="SM00325">
    <property type="entry name" value="RhoGEF"/>
    <property type="match status" value="1"/>
</dbReference>
<name>A0A2T7PU29_POMCA</name>
<protein>
    <recommendedName>
        <fullName evidence="3">DH domain-containing protein</fullName>
    </recommendedName>
</protein>
<evidence type="ECO:0000259" key="3">
    <source>
        <dbReference type="PROSITE" id="PS50010"/>
    </source>
</evidence>
<evidence type="ECO:0000313" key="4">
    <source>
        <dbReference type="EMBL" id="PVD36918.1"/>
    </source>
</evidence>
<reference evidence="4 5" key="1">
    <citation type="submission" date="2018-04" db="EMBL/GenBank/DDBJ databases">
        <title>The genome of golden apple snail Pomacea canaliculata provides insight into stress tolerance and invasive adaptation.</title>
        <authorList>
            <person name="Liu C."/>
            <person name="Liu B."/>
            <person name="Ren Y."/>
            <person name="Zhang Y."/>
            <person name="Wang H."/>
            <person name="Li S."/>
            <person name="Jiang F."/>
            <person name="Yin L."/>
            <person name="Zhang G."/>
            <person name="Qian W."/>
            <person name="Fan W."/>
        </authorList>
    </citation>
    <scope>NUCLEOTIDE SEQUENCE [LARGE SCALE GENOMIC DNA]</scope>
    <source>
        <strain evidence="4">SZHN2017</strain>
        <tissue evidence="4">Muscle</tissue>
    </source>
</reference>
<dbReference type="Gene3D" id="1.20.900.10">
    <property type="entry name" value="Dbl homology (DH) domain"/>
    <property type="match status" value="1"/>
</dbReference>
<dbReference type="InterPro" id="IPR039919">
    <property type="entry name" value="ARHGEF10/ARHGEF17"/>
</dbReference>
<accession>A0A2T7PU29</accession>
<dbReference type="STRING" id="400727.A0A2T7PU29"/>
<dbReference type="Pfam" id="PF00621">
    <property type="entry name" value="RhoGEF"/>
    <property type="match status" value="1"/>
</dbReference>
<dbReference type="PANTHER" id="PTHR12877:SF7">
    <property type="entry name" value="RHO GUANINE NUCLEOTIDE EXCHANGE FACTOR 10-LIKE PROTEIN"/>
    <property type="match status" value="1"/>
</dbReference>
<dbReference type="EMBL" id="PZQS01000002">
    <property type="protein sequence ID" value="PVD36918.1"/>
    <property type="molecule type" value="Genomic_DNA"/>
</dbReference>
<dbReference type="GO" id="GO:0051496">
    <property type="term" value="P:positive regulation of stress fiber assembly"/>
    <property type="evidence" value="ECO:0007669"/>
    <property type="project" value="TreeGrafter"/>
</dbReference>
<dbReference type="Proteomes" id="UP000245119">
    <property type="component" value="Linkage Group LG2"/>
</dbReference>
<evidence type="ECO:0000313" key="5">
    <source>
        <dbReference type="Proteomes" id="UP000245119"/>
    </source>
</evidence>